<keyword evidence="12" id="KW-1185">Reference proteome</keyword>
<keyword evidence="6 11" id="KW-0067">ATP-binding</keyword>
<evidence type="ECO:0000313" key="12">
    <source>
        <dbReference type="Proteomes" id="UP000051439"/>
    </source>
</evidence>
<gene>
    <name evidence="11" type="ORF">FC98_GL001296</name>
</gene>
<dbReference type="Gene3D" id="3.40.50.300">
    <property type="entry name" value="P-loop containing nucleotide triphosphate hydrolases"/>
    <property type="match status" value="1"/>
</dbReference>
<keyword evidence="7" id="KW-0408">Iron</keyword>
<evidence type="ECO:0000256" key="1">
    <source>
        <dbReference type="ARBA" id="ARBA00004202"/>
    </source>
</evidence>
<dbReference type="GO" id="GO:0016887">
    <property type="term" value="F:ATP hydrolysis activity"/>
    <property type="evidence" value="ECO:0007669"/>
    <property type="project" value="InterPro"/>
</dbReference>
<dbReference type="PATRIC" id="fig|1423766.4.peg.1336"/>
<evidence type="ECO:0000256" key="9">
    <source>
        <dbReference type="ARBA" id="ARBA00023136"/>
    </source>
</evidence>
<dbReference type="InterPro" id="IPR003593">
    <property type="entry name" value="AAA+_ATPase"/>
</dbReference>
<dbReference type="PANTHER" id="PTHR42771">
    <property type="entry name" value="IRON(3+)-HYDROXAMATE IMPORT ATP-BINDING PROTEIN FHUC"/>
    <property type="match status" value="1"/>
</dbReference>
<dbReference type="InterPro" id="IPR003439">
    <property type="entry name" value="ABC_transporter-like_ATP-bd"/>
</dbReference>
<evidence type="ECO:0000256" key="6">
    <source>
        <dbReference type="ARBA" id="ARBA00022840"/>
    </source>
</evidence>
<dbReference type="GO" id="GO:0005886">
    <property type="term" value="C:plasma membrane"/>
    <property type="evidence" value="ECO:0007669"/>
    <property type="project" value="UniProtKB-SubCell"/>
</dbReference>
<protein>
    <submittedName>
        <fullName evidence="11">Ferrichrome ABC transporter, ATP-binding protein FhuC</fullName>
    </submittedName>
</protein>
<dbReference type="InterPro" id="IPR027417">
    <property type="entry name" value="P-loop_NTPase"/>
</dbReference>
<keyword evidence="8" id="KW-0406">Ion transport</keyword>
<name>A0A0R1NK69_9LACO</name>
<evidence type="ECO:0000259" key="10">
    <source>
        <dbReference type="PROSITE" id="PS50893"/>
    </source>
</evidence>
<dbReference type="PANTHER" id="PTHR42771:SF10">
    <property type="entry name" value="FERRICHROME TRANSPORT ATP-BINDING PROTEIN FHUC"/>
    <property type="match status" value="1"/>
</dbReference>
<proteinExistence type="predicted"/>
<evidence type="ECO:0000313" key="11">
    <source>
        <dbReference type="EMBL" id="KRL20797.1"/>
    </source>
</evidence>
<dbReference type="SMART" id="SM00382">
    <property type="entry name" value="AAA"/>
    <property type="match status" value="1"/>
</dbReference>
<dbReference type="GO" id="GO:0005524">
    <property type="term" value="F:ATP binding"/>
    <property type="evidence" value="ECO:0007669"/>
    <property type="project" value="UniProtKB-KW"/>
</dbReference>
<keyword evidence="2" id="KW-0813">Transport</keyword>
<evidence type="ECO:0000256" key="7">
    <source>
        <dbReference type="ARBA" id="ARBA00023004"/>
    </source>
</evidence>
<keyword evidence="3" id="KW-1003">Cell membrane</keyword>
<evidence type="ECO:0000256" key="8">
    <source>
        <dbReference type="ARBA" id="ARBA00023065"/>
    </source>
</evidence>
<evidence type="ECO:0000256" key="3">
    <source>
        <dbReference type="ARBA" id="ARBA00022475"/>
    </source>
</evidence>
<evidence type="ECO:0000256" key="4">
    <source>
        <dbReference type="ARBA" id="ARBA00022496"/>
    </source>
</evidence>
<dbReference type="PROSITE" id="PS50893">
    <property type="entry name" value="ABC_TRANSPORTER_2"/>
    <property type="match status" value="1"/>
</dbReference>
<keyword evidence="5" id="KW-0547">Nucleotide-binding</keyword>
<comment type="subcellular location">
    <subcellularLocation>
        <location evidence="1">Cell membrane</location>
        <topology evidence="1">Peripheral membrane protein</topology>
    </subcellularLocation>
</comment>
<dbReference type="FunFam" id="3.40.50.300:FF:000134">
    <property type="entry name" value="Iron-enterobactin ABC transporter ATP-binding protein"/>
    <property type="match status" value="1"/>
</dbReference>
<dbReference type="InterPro" id="IPR051535">
    <property type="entry name" value="Siderophore_ABC-ATPase"/>
</dbReference>
<sequence>MELNQVSFRYPKHQTVLHDISVEAPKGKIISIIGPNGSGKSTILKLLAGILTPTVGQVTLDNQSINTFSRKQLASKLAIVSQKNDLYDEIKVIDVVKTGRLPYHKLLDVISDEEVTQYLAMTNLSELAQRPMTSLSGGQQQRVWLASALAQEPEYLLLDEPTTYLDIHYQTDLMAILKQLHEREQITIVMVLHDINQAFKISDELWLIKDGKLVAEGSPEKCYDSELLGAVFEARMQIVTVPHYGRYIVEIPGK</sequence>
<comment type="caution">
    <text evidence="11">The sequence shown here is derived from an EMBL/GenBank/DDBJ whole genome shotgun (WGS) entry which is preliminary data.</text>
</comment>
<accession>A0A0R1NK69</accession>
<keyword evidence="9" id="KW-0472">Membrane</keyword>
<evidence type="ECO:0000256" key="2">
    <source>
        <dbReference type="ARBA" id="ARBA00022448"/>
    </source>
</evidence>
<dbReference type="SUPFAM" id="SSF52540">
    <property type="entry name" value="P-loop containing nucleoside triphosphate hydrolases"/>
    <property type="match status" value="1"/>
</dbReference>
<reference evidence="11 12" key="1">
    <citation type="journal article" date="2015" name="Genome Announc.">
        <title>Expanding the biotechnology potential of lactobacilli through comparative genomics of 213 strains and associated genera.</title>
        <authorList>
            <person name="Sun Z."/>
            <person name="Harris H.M."/>
            <person name="McCann A."/>
            <person name="Guo C."/>
            <person name="Argimon S."/>
            <person name="Zhang W."/>
            <person name="Yang X."/>
            <person name="Jeffery I.B."/>
            <person name="Cooney J.C."/>
            <person name="Kagawa T.F."/>
            <person name="Liu W."/>
            <person name="Song Y."/>
            <person name="Salvetti E."/>
            <person name="Wrobel A."/>
            <person name="Rasinkangas P."/>
            <person name="Parkhill J."/>
            <person name="Rea M.C."/>
            <person name="O'Sullivan O."/>
            <person name="Ritari J."/>
            <person name="Douillard F.P."/>
            <person name="Paul Ross R."/>
            <person name="Yang R."/>
            <person name="Briner A.E."/>
            <person name="Felis G.E."/>
            <person name="de Vos W.M."/>
            <person name="Barrangou R."/>
            <person name="Klaenhammer T.R."/>
            <person name="Caufield P.W."/>
            <person name="Cui Y."/>
            <person name="Zhang H."/>
            <person name="O'Toole P.W."/>
        </authorList>
    </citation>
    <scope>NUCLEOTIDE SEQUENCE [LARGE SCALE GENOMIC DNA]</scope>
    <source>
        <strain evidence="11 12">DSM 19906</strain>
    </source>
</reference>
<dbReference type="CDD" id="cd03214">
    <property type="entry name" value="ABC_Iron-Siderophores_B12_Hemin"/>
    <property type="match status" value="1"/>
</dbReference>
<keyword evidence="4" id="KW-0410">Iron transport</keyword>
<dbReference type="GO" id="GO:0006826">
    <property type="term" value="P:iron ion transport"/>
    <property type="evidence" value="ECO:0007669"/>
    <property type="project" value="UniProtKB-KW"/>
</dbReference>
<feature type="domain" description="ABC transporter" evidence="10">
    <location>
        <begin position="1"/>
        <end position="235"/>
    </location>
</feature>
<dbReference type="PROSITE" id="PS00211">
    <property type="entry name" value="ABC_TRANSPORTER_1"/>
    <property type="match status" value="1"/>
</dbReference>
<organism evidence="11 12">
    <name type="scientific">Lentilactobacillus kisonensis DSM 19906 = JCM 15041</name>
    <dbReference type="NCBI Taxonomy" id="1423766"/>
    <lineage>
        <taxon>Bacteria</taxon>
        <taxon>Bacillati</taxon>
        <taxon>Bacillota</taxon>
        <taxon>Bacilli</taxon>
        <taxon>Lactobacillales</taxon>
        <taxon>Lactobacillaceae</taxon>
        <taxon>Lentilactobacillus</taxon>
    </lineage>
</organism>
<dbReference type="InterPro" id="IPR017871">
    <property type="entry name" value="ABC_transporter-like_CS"/>
</dbReference>
<dbReference type="Proteomes" id="UP000051439">
    <property type="component" value="Unassembled WGS sequence"/>
</dbReference>
<dbReference type="AlphaFoldDB" id="A0A0R1NK69"/>
<dbReference type="EMBL" id="AZEB01000021">
    <property type="protein sequence ID" value="KRL20797.1"/>
    <property type="molecule type" value="Genomic_DNA"/>
</dbReference>
<dbReference type="RefSeq" id="WP_008857669.1">
    <property type="nucleotide sequence ID" value="NZ_AZEB01000021.1"/>
</dbReference>
<evidence type="ECO:0000256" key="5">
    <source>
        <dbReference type="ARBA" id="ARBA00022741"/>
    </source>
</evidence>
<dbReference type="Pfam" id="PF00005">
    <property type="entry name" value="ABC_tran"/>
    <property type="match status" value="1"/>
</dbReference>